<protein>
    <submittedName>
        <fullName evidence="2">Uncharacterized protein</fullName>
    </submittedName>
</protein>
<feature type="compositionally biased region" description="Low complexity" evidence="1">
    <location>
        <begin position="140"/>
        <end position="154"/>
    </location>
</feature>
<evidence type="ECO:0000313" key="3">
    <source>
        <dbReference type="Proteomes" id="UP000314294"/>
    </source>
</evidence>
<dbReference type="Proteomes" id="UP000314294">
    <property type="component" value="Unassembled WGS sequence"/>
</dbReference>
<sequence>MGSSWSARKPSRRCMRCFSPRELMGMTPMSTTTTTPTISTTLVTSGTRSRASCSEPSSSTTTTSRLVHRSKFTPSGPLTSAGVGELGPAQEAQVSSPSPDALRVPEAQPGGEVVRLQRLVPVDGEVPAGVVAAVHPDLQNRGNRGNRGTRATGRVNERLHERQAVRGPPLHQADPADTKDRTPKHVNTDPKHVNTDPQTT</sequence>
<proteinExistence type="predicted"/>
<comment type="caution">
    <text evidence="2">The sequence shown here is derived from an EMBL/GenBank/DDBJ whole genome shotgun (WGS) entry which is preliminary data.</text>
</comment>
<feature type="compositionally biased region" description="Basic and acidic residues" evidence="1">
    <location>
        <begin position="174"/>
        <end position="194"/>
    </location>
</feature>
<evidence type="ECO:0000313" key="2">
    <source>
        <dbReference type="EMBL" id="TNN44794.1"/>
    </source>
</evidence>
<name>A0A4Z2FW30_9TELE</name>
<reference evidence="2 3" key="1">
    <citation type="submission" date="2019-03" db="EMBL/GenBank/DDBJ databases">
        <title>First draft genome of Liparis tanakae, snailfish: a comprehensive survey of snailfish specific genes.</title>
        <authorList>
            <person name="Kim W."/>
            <person name="Song I."/>
            <person name="Jeong J.-H."/>
            <person name="Kim D."/>
            <person name="Kim S."/>
            <person name="Ryu S."/>
            <person name="Song J.Y."/>
            <person name="Lee S.K."/>
        </authorList>
    </citation>
    <scope>NUCLEOTIDE SEQUENCE [LARGE SCALE GENOMIC DNA]</scope>
    <source>
        <tissue evidence="2">Muscle</tissue>
    </source>
</reference>
<feature type="region of interest" description="Disordered" evidence="1">
    <location>
        <begin position="24"/>
        <end position="109"/>
    </location>
</feature>
<evidence type="ECO:0000256" key="1">
    <source>
        <dbReference type="SAM" id="MobiDB-lite"/>
    </source>
</evidence>
<keyword evidence="3" id="KW-1185">Reference proteome</keyword>
<feature type="compositionally biased region" description="Low complexity" evidence="1">
    <location>
        <begin position="24"/>
        <end position="65"/>
    </location>
</feature>
<gene>
    <name evidence="2" type="ORF">EYF80_045006</name>
</gene>
<organism evidence="2 3">
    <name type="scientific">Liparis tanakae</name>
    <name type="common">Tanaka's snailfish</name>
    <dbReference type="NCBI Taxonomy" id="230148"/>
    <lineage>
        <taxon>Eukaryota</taxon>
        <taxon>Metazoa</taxon>
        <taxon>Chordata</taxon>
        <taxon>Craniata</taxon>
        <taxon>Vertebrata</taxon>
        <taxon>Euteleostomi</taxon>
        <taxon>Actinopterygii</taxon>
        <taxon>Neopterygii</taxon>
        <taxon>Teleostei</taxon>
        <taxon>Neoteleostei</taxon>
        <taxon>Acanthomorphata</taxon>
        <taxon>Eupercaria</taxon>
        <taxon>Perciformes</taxon>
        <taxon>Cottioidei</taxon>
        <taxon>Cottales</taxon>
        <taxon>Liparidae</taxon>
        <taxon>Liparis</taxon>
    </lineage>
</organism>
<feature type="compositionally biased region" description="Basic and acidic residues" evidence="1">
    <location>
        <begin position="155"/>
        <end position="164"/>
    </location>
</feature>
<dbReference type="EMBL" id="SRLO01000884">
    <property type="protein sequence ID" value="TNN44794.1"/>
    <property type="molecule type" value="Genomic_DNA"/>
</dbReference>
<feature type="region of interest" description="Disordered" evidence="1">
    <location>
        <begin position="134"/>
        <end position="200"/>
    </location>
</feature>
<dbReference type="AlphaFoldDB" id="A0A4Z2FW30"/>
<accession>A0A4Z2FW30</accession>